<dbReference type="SUPFAM" id="SSF56281">
    <property type="entry name" value="Metallo-hydrolase/oxidoreductase"/>
    <property type="match status" value="1"/>
</dbReference>
<dbReference type="AlphaFoldDB" id="A0A2G1BYC7"/>
<sequence>MNKYCILFITLFILSCAGNTSSEKTLKTNTQPKQSKSNTSIVILGTIQDAGSPQIACKKECCANLFKNPDKKRQVTSLGVIDKQHQKTYLFEATPDIALQMKTLTKLEGKSDKEIADGIFLTHAHIGHYTGLMFLGKEAMDANKAPVYTMPRMKDFLSENGPWDQLITRKNIELHQIENEKPIELTKNIKVTPLIVPHRDEYSETVGYRITGPNKSALFIPDIDKWEKWDKNIIDEIKKVDYAFLDATFYSGKEINSRDISQIPHPFIVESLDKFKDLSKQEKNKIIFIHFNHTNPVINSTSEESKFVTSQGYRIAEIETVFDL</sequence>
<dbReference type="Proteomes" id="UP000222163">
    <property type="component" value="Unassembled WGS sequence"/>
</dbReference>
<name>A0A2G1BYC7_9FLAO</name>
<dbReference type="Gene3D" id="3.60.15.10">
    <property type="entry name" value="Ribonuclease Z/Hydroxyacylglutathione hydrolase-like"/>
    <property type="match status" value="1"/>
</dbReference>
<comment type="caution">
    <text evidence="4">The sequence shown here is derived from an EMBL/GenBank/DDBJ whole genome shotgun (WGS) entry which is preliminary data.</text>
</comment>
<evidence type="ECO:0000313" key="3">
    <source>
        <dbReference type="EMBL" id="MDP2542661.1"/>
    </source>
</evidence>
<accession>A0A2G1BYC7</accession>
<feature type="domain" description="Metallo-beta-lactamase" evidence="2">
    <location>
        <begin position="89"/>
        <end position="291"/>
    </location>
</feature>
<evidence type="ECO:0000313" key="4">
    <source>
        <dbReference type="EMBL" id="PHN99016.1"/>
    </source>
</evidence>
<dbReference type="PROSITE" id="PS51257">
    <property type="entry name" value="PROKAR_LIPOPROTEIN"/>
    <property type="match status" value="1"/>
</dbReference>
<dbReference type="RefSeq" id="WP_099214142.1">
    <property type="nucleotide sequence ID" value="NZ_JAUYVU010000013.1"/>
</dbReference>
<proteinExistence type="predicted"/>
<dbReference type="PANTHER" id="PTHR42663">
    <property type="entry name" value="HYDROLASE C777.06C-RELATED-RELATED"/>
    <property type="match status" value="1"/>
</dbReference>
<dbReference type="InterPro" id="IPR036866">
    <property type="entry name" value="RibonucZ/Hydroxyglut_hydro"/>
</dbReference>
<protein>
    <submittedName>
        <fullName evidence="3">MBL fold metallo-hydrolase</fullName>
        <ecNumber evidence="3">3.-.-.-</ecNumber>
    </submittedName>
    <submittedName>
        <fullName evidence="4">Pyrroloquinoline quinone biosynthesis protein PqqB</fullName>
    </submittedName>
</protein>
<feature type="signal peptide" evidence="1">
    <location>
        <begin position="1"/>
        <end position="17"/>
    </location>
</feature>
<reference evidence="3 6" key="3">
    <citation type="submission" date="2023-07" db="EMBL/GenBank/DDBJ databases">
        <title>Genome content predicts the carbon catabolic preferences of heterotrophic bacteria.</title>
        <authorList>
            <person name="Gralka M."/>
        </authorList>
    </citation>
    <scope>NUCLEOTIDE SEQUENCE [LARGE SCALE GENOMIC DNA]</scope>
    <source>
        <strain evidence="3 6">4G03</strain>
    </source>
</reference>
<dbReference type="Pfam" id="PF12706">
    <property type="entry name" value="Lactamase_B_2"/>
    <property type="match status" value="1"/>
</dbReference>
<keyword evidence="3" id="KW-0378">Hydrolase</keyword>
<gene>
    <name evidence="4" type="ORF">CSC81_02215</name>
    <name evidence="3" type="ORF">Q8W23_14365</name>
</gene>
<dbReference type="Proteomes" id="UP001242342">
    <property type="component" value="Unassembled WGS sequence"/>
</dbReference>
<evidence type="ECO:0000256" key="1">
    <source>
        <dbReference type="SAM" id="SignalP"/>
    </source>
</evidence>
<dbReference type="GO" id="GO:0016787">
    <property type="term" value="F:hydrolase activity"/>
    <property type="evidence" value="ECO:0007669"/>
    <property type="project" value="UniProtKB-KW"/>
</dbReference>
<feature type="chain" id="PRO_5013619035" evidence="1">
    <location>
        <begin position="18"/>
        <end position="324"/>
    </location>
</feature>
<reference evidence="4 5" key="1">
    <citation type="journal article" date="2016" name="Nat. Commun.">
        <title>Microbial interactions lead to rapid micro-scale successions on model marine particles.</title>
        <authorList>
            <person name="Datta M.S."/>
            <person name="Sliwerska E."/>
            <person name="Gore J."/>
            <person name="Polz M.F."/>
            <person name="Cordero O.X."/>
        </authorList>
    </citation>
    <scope>NUCLEOTIDE SEQUENCE [LARGE SCALE GENOMIC DNA]</scope>
    <source>
        <strain evidence="4 5">4G03</strain>
    </source>
</reference>
<dbReference type="PANTHER" id="PTHR42663:SF6">
    <property type="entry name" value="HYDROLASE C777.06C-RELATED"/>
    <property type="match status" value="1"/>
</dbReference>
<keyword evidence="6" id="KW-1185">Reference proteome</keyword>
<evidence type="ECO:0000313" key="5">
    <source>
        <dbReference type="Proteomes" id="UP000222163"/>
    </source>
</evidence>
<dbReference type="EMBL" id="JAUYVU010000013">
    <property type="protein sequence ID" value="MDP2542661.1"/>
    <property type="molecule type" value="Genomic_DNA"/>
</dbReference>
<organism evidence="4 5">
    <name type="scientific">Tenacibaculum discolor</name>
    <dbReference type="NCBI Taxonomy" id="361581"/>
    <lineage>
        <taxon>Bacteria</taxon>
        <taxon>Pseudomonadati</taxon>
        <taxon>Bacteroidota</taxon>
        <taxon>Flavobacteriia</taxon>
        <taxon>Flavobacteriales</taxon>
        <taxon>Flavobacteriaceae</taxon>
        <taxon>Tenacibaculum</taxon>
    </lineage>
</organism>
<evidence type="ECO:0000313" key="6">
    <source>
        <dbReference type="Proteomes" id="UP001242342"/>
    </source>
</evidence>
<dbReference type="EC" id="3.-.-.-" evidence="3"/>
<reference evidence="4" key="2">
    <citation type="submission" date="2017-10" db="EMBL/GenBank/DDBJ databases">
        <authorList>
            <person name="Enke T.N."/>
            <person name="Cordero O.X."/>
        </authorList>
    </citation>
    <scope>NUCLEOTIDE SEQUENCE</scope>
    <source>
        <strain evidence="4">4G03</strain>
    </source>
</reference>
<evidence type="ECO:0000259" key="2">
    <source>
        <dbReference type="Pfam" id="PF12706"/>
    </source>
</evidence>
<keyword evidence="1" id="KW-0732">Signal</keyword>
<dbReference type="InterPro" id="IPR001279">
    <property type="entry name" value="Metallo-B-lactamas"/>
</dbReference>
<dbReference type="EMBL" id="PDUU01000002">
    <property type="protein sequence ID" value="PHN99016.1"/>
    <property type="molecule type" value="Genomic_DNA"/>
</dbReference>